<name>A0ABT9A3I8_9SPHN</name>
<protein>
    <submittedName>
        <fullName evidence="2">PilZ domain-containing protein</fullName>
    </submittedName>
</protein>
<dbReference type="RefSeq" id="WP_304562790.1">
    <property type="nucleotide sequence ID" value="NZ_JAUQSZ010000015.1"/>
</dbReference>
<feature type="domain" description="PilZ" evidence="1">
    <location>
        <begin position="12"/>
        <end position="88"/>
    </location>
</feature>
<dbReference type="Pfam" id="PF07238">
    <property type="entry name" value="PilZ"/>
    <property type="match status" value="1"/>
</dbReference>
<accession>A0ABT9A3I8</accession>
<proteinExistence type="predicted"/>
<evidence type="ECO:0000259" key="1">
    <source>
        <dbReference type="Pfam" id="PF07238"/>
    </source>
</evidence>
<dbReference type="SUPFAM" id="SSF141371">
    <property type="entry name" value="PilZ domain-like"/>
    <property type="match status" value="1"/>
</dbReference>
<organism evidence="2 3">
    <name type="scientific">Sphingomonas immobilis</name>
    <dbReference type="NCBI Taxonomy" id="3063997"/>
    <lineage>
        <taxon>Bacteria</taxon>
        <taxon>Pseudomonadati</taxon>
        <taxon>Pseudomonadota</taxon>
        <taxon>Alphaproteobacteria</taxon>
        <taxon>Sphingomonadales</taxon>
        <taxon>Sphingomonadaceae</taxon>
        <taxon>Sphingomonas</taxon>
    </lineage>
</organism>
<keyword evidence="3" id="KW-1185">Reference proteome</keyword>
<evidence type="ECO:0000313" key="3">
    <source>
        <dbReference type="Proteomes" id="UP001176468"/>
    </source>
</evidence>
<reference evidence="2" key="1">
    <citation type="submission" date="2023-07" db="EMBL/GenBank/DDBJ databases">
        <authorList>
            <person name="Kim M.K."/>
        </authorList>
    </citation>
    <scope>NUCLEOTIDE SEQUENCE</scope>
    <source>
        <strain evidence="2">CA1-15</strain>
    </source>
</reference>
<dbReference type="Proteomes" id="UP001176468">
    <property type="component" value="Unassembled WGS sequence"/>
</dbReference>
<comment type="caution">
    <text evidence="2">The sequence shown here is derived from an EMBL/GenBank/DDBJ whole genome shotgun (WGS) entry which is preliminary data.</text>
</comment>
<dbReference type="EMBL" id="JAUQSZ010000015">
    <property type="protein sequence ID" value="MDO7844393.1"/>
    <property type="molecule type" value="Genomic_DNA"/>
</dbReference>
<sequence>MRYAQRLKVDLREVERDAVHYRSRASDAQGRAFPVLIVNTSAKGLMARCEAELVEGDRLRIALPAAGNVEAEVRWSLGGRIGVEFTEVIALPVYYEMLAALIRG</sequence>
<gene>
    <name evidence="2" type="ORF">Q5H94_18840</name>
</gene>
<evidence type="ECO:0000313" key="2">
    <source>
        <dbReference type="EMBL" id="MDO7844393.1"/>
    </source>
</evidence>
<dbReference type="InterPro" id="IPR009875">
    <property type="entry name" value="PilZ_domain"/>
</dbReference>